<dbReference type="AlphaFoldDB" id="A0AAQ4PNG9"/>
<evidence type="ECO:0000259" key="7">
    <source>
        <dbReference type="PROSITE" id="PS50102"/>
    </source>
</evidence>
<feature type="domain" description="RRM" evidence="7">
    <location>
        <begin position="211"/>
        <end position="287"/>
    </location>
</feature>
<dbReference type="GO" id="GO:0005737">
    <property type="term" value="C:cytoplasm"/>
    <property type="evidence" value="ECO:0007669"/>
    <property type="project" value="UniProtKB-SubCell"/>
</dbReference>
<evidence type="ECO:0000256" key="5">
    <source>
        <dbReference type="ARBA" id="ARBA00022884"/>
    </source>
</evidence>
<evidence type="ECO:0000313" key="10">
    <source>
        <dbReference type="Proteomes" id="UP000007635"/>
    </source>
</evidence>
<dbReference type="FunFam" id="3.30.70.330:FF:000021">
    <property type="entry name" value="Polyadenylate-binding protein"/>
    <property type="match status" value="1"/>
</dbReference>
<evidence type="ECO:0000256" key="2">
    <source>
        <dbReference type="ARBA" id="ARBA00008557"/>
    </source>
</evidence>
<dbReference type="SUPFAM" id="SSF54928">
    <property type="entry name" value="RNA-binding domain, RBD"/>
    <property type="match status" value="2"/>
</dbReference>
<keyword evidence="3" id="KW-0963">Cytoplasm</keyword>
<evidence type="ECO:0000256" key="3">
    <source>
        <dbReference type="ARBA" id="ARBA00022490"/>
    </source>
</evidence>
<name>A0AAQ4PNG9_GASAC</name>
<dbReference type="CDD" id="cd12380">
    <property type="entry name" value="RRM3_I_PABPs"/>
    <property type="match status" value="1"/>
</dbReference>
<keyword evidence="10" id="KW-1185">Reference proteome</keyword>
<reference evidence="9" key="3">
    <citation type="submission" date="2025-09" db="UniProtKB">
        <authorList>
            <consortium name="Ensembl"/>
        </authorList>
    </citation>
    <scope>IDENTIFICATION</scope>
</reference>
<dbReference type="CDD" id="cd12378">
    <property type="entry name" value="RRM1_I_PABPs"/>
    <property type="match status" value="1"/>
</dbReference>
<feature type="domain" description="RRM" evidence="7">
    <location>
        <begin position="108"/>
        <end position="185"/>
    </location>
</feature>
<dbReference type="GO" id="GO:0003723">
    <property type="term" value="F:RNA binding"/>
    <property type="evidence" value="ECO:0007669"/>
    <property type="project" value="UniProtKB-UniRule"/>
</dbReference>
<dbReference type="InterPro" id="IPR002004">
    <property type="entry name" value="PABP_HYD_C"/>
</dbReference>
<reference evidence="9 10" key="1">
    <citation type="journal article" date="2021" name="G3 (Bethesda)">
        <title>Improved contiguity of the threespine stickleback genome using long-read sequencing.</title>
        <authorList>
            <person name="Nath S."/>
            <person name="Shaw D.E."/>
            <person name="White M.A."/>
        </authorList>
    </citation>
    <scope>NUCLEOTIDE SEQUENCE [LARGE SCALE GENOMIC DNA]</scope>
    <source>
        <strain evidence="9 10">Lake Benthic</strain>
    </source>
</reference>
<evidence type="ECO:0000256" key="1">
    <source>
        <dbReference type="ARBA" id="ARBA00004496"/>
    </source>
</evidence>
<dbReference type="InterPro" id="IPR012677">
    <property type="entry name" value="Nucleotide-bd_a/b_plait_sf"/>
</dbReference>
<dbReference type="PANTHER" id="PTHR24012">
    <property type="entry name" value="RNA BINDING PROTEIN"/>
    <property type="match status" value="1"/>
</dbReference>
<dbReference type="Proteomes" id="UP000007635">
    <property type="component" value="Chromosome X"/>
</dbReference>
<dbReference type="Gene3D" id="1.10.1900.10">
    <property type="entry name" value="c-terminal domain of poly(a) binding protein"/>
    <property type="match status" value="1"/>
</dbReference>
<dbReference type="FunFam" id="3.30.70.330:FF:000042">
    <property type="entry name" value="Polyadenylate-binding protein"/>
    <property type="match status" value="1"/>
</dbReference>
<dbReference type="PROSITE" id="PS50102">
    <property type="entry name" value="RRM"/>
    <property type="match status" value="3"/>
</dbReference>
<dbReference type="Gene3D" id="3.30.70.330">
    <property type="match status" value="3"/>
</dbReference>
<dbReference type="Ensembl" id="ENSGACT00000058157.1">
    <property type="protein sequence ID" value="ENSGACP00000040167.1"/>
    <property type="gene ID" value="ENSGACG00000003771.2"/>
</dbReference>
<protein>
    <submittedName>
        <fullName evidence="9">Poly A binding protein, cytoplasmic 1 b</fullName>
    </submittedName>
</protein>
<comment type="similarity">
    <text evidence="2">Belongs to the polyadenylate-binding protein type-1 family.</text>
</comment>
<reference evidence="9" key="2">
    <citation type="submission" date="2025-08" db="UniProtKB">
        <authorList>
            <consortium name="Ensembl"/>
        </authorList>
    </citation>
    <scope>IDENTIFICATION</scope>
</reference>
<dbReference type="InterPro" id="IPR036053">
    <property type="entry name" value="PABP-dom"/>
</dbReference>
<accession>A0AAQ4PNG9</accession>
<evidence type="ECO:0000313" key="9">
    <source>
        <dbReference type="Ensembl" id="ENSGACP00000040167.1"/>
    </source>
</evidence>
<organism evidence="9 10">
    <name type="scientific">Gasterosteus aculeatus aculeatus</name>
    <name type="common">three-spined stickleback</name>
    <dbReference type="NCBI Taxonomy" id="481459"/>
    <lineage>
        <taxon>Eukaryota</taxon>
        <taxon>Metazoa</taxon>
        <taxon>Chordata</taxon>
        <taxon>Craniata</taxon>
        <taxon>Vertebrata</taxon>
        <taxon>Euteleostomi</taxon>
        <taxon>Actinopterygii</taxon>
        <taxon>Neopterygii</taxon>
        <taxon>Teleostei</taxon>
        <taxon>Neoteleostei</taxon>
        <taxon>Acanthomorphata</taxon>
        <taxon>Eupercaria</taxon>
        <taxon>Perciformes</taxon>
        <taxon>Cottioidei</taxon>
        <taxon>Gasterosteales</taxon>
        <taxon>Gasterosteidae</taxon>
        <taxon>Gasterosteus</taxon>
    </lineage>
</organism>
<dbReference type="Pfam" id="PF00658">
    <property type="entry name" value="MLLE"/>
    <property type="match status" value="1"/>
</dbReference>
<sequence length="542" mass="60438">MNPSAPSYPMASLYVGDLHQDVTEAMLYEKFSPAGAILSIRVCRDMITRRSLGYAYVNFQQPADAERALDTMNFDVIKGRPVRIIFVGRFKSRKEREAELGARAKEFTNVYVKNFGEDMDEEKLRDVFSKYGNAMSIRVMSDDGGKSRGFGFVSFERHEDAQKAVDDLNGKEFNGKLIYVGRAQKKVERQTELKRKFEQMKQDRMTRYQGVNLYVKNLDDGIDDERLRKEFTPFGTITSAKVMMEGGRSKGFGFVCFSSPEEATKAVTEMNGRIVATKPLYVALAQRKEERQAHLTNQYMQRMASVRAVPNPVINPYQPAPPSGYFMAAIPQAQNRAAYYQAAGQMAQLRPSPRWATQGVRPQHFQNMPGAMRPSAPRPQTFGAMRPPAQVPRMMSAQRVAQSMGPRPAAAATVAPVRGVPQYKYAAGVRNPQQHMPAQPPAVHVQGQEPLTASMLAAAPPQEQKQMLGERLFPLIQNMHPSLTGKITGMLLEIDNSELLHMLESPESLRSKVDEAVAVLQAHQAKETAQKTVTNSAGVQSV</sequence>
<feature type="domain" description="RRM" evidence="7">
    <location>
        <begin position="11"/>
        <end position="89"/>
    </location>
</feature>
<dbReference type="SUPFAM" id="SSF63570">
    <property type="entry name" value="PABC (PABP) domain"/>
    <property type="match status" value="1"/>
</dbReference>
<evidence type="ECO:0000259" key="8">
    <source>
        <dbReference type="PROSITE" id="PS51309"/>
    </source>
</evidence>
<dbReference type="SMART" id="SM00360">
    <property type="entry name" value="RRM"/>
    <property type="match status" value="3"/>
</dbReference>
<dbReference type="InterPro" id="IPR003954">
    <property type="entry name" value="RRM_euk-type"/>
</dbReference>
<dbReference type="InterPro" id="IPR000504">
    <property type="entry name" value="RRM_dom"/>
</dbReference>
<dbReference type="SMART" id="SM00361">
    <property type="entry name" value="RRM_1"/>
    <property type="match status" value="2"/>
</dbReference>
<dbReference type="PROSITE" id="PS51309">
    <property type="entry name" value="PABC"/>
    <property type="match status" value="1"/>
</dbReference>
<dbReference type="GeneTree" id="ENSGT00940000160311"/>
<dbReference type="InterPro" id="IPR035979">
    <property type="entry name" value="RBD_domain_sf"/>
</dbReference>
<keyword evidence="4" id="KW-0677">Repeat</keyword>
<dbReference type="SMART" id="SM00517">
    <property type="entry name" value="PolyA"/>
    <property type="match status" value="1"/>
</dbReference>
<proteinExistence type="inferred from homology"/>
<evidence type="ECO:0000256" key="4">
    <source>
        <dbReference type="ARBA" id="ARBA00022737"/>
    </source>
</evidence>
<evidence type="ECO:0000256" key="6">
    <source>
        <dbReference type="PROSITE-ProRule" id="PRU00176"/>
    </source>
</evidence>
<dbReference type="InterPro" id="IPR034364">
    <property type="entry name" value="PABP_RRM1"/>
</dbReference>
<dbReference type="Pfam" id="PF00076">
    <property type="entry name" value="RRM_1"/>
    <property type="match status" value="3"/>
</dbReference>
<comment type="subcellular location">
    <subcellularLocation>
        <location evidence="1">Cytoplasm</location>
    </subcellularLocation>
</comment>
<keyword evidence="5 6" id="KW-0694">RNA-binding</keyword>
<dbReference type="FunFam" id="3.30.70.330:FF:000154">
    <property type="entry name" value="Polyadenylate-binding protein"/>
    <property type="match status" value="1"/>
</dbReference>
<feature type="domain" description="PABC" evidence="8">
    <location>
        <begin position="448"/>
        <end position="525"/>
    </location>
</feature>
<dbReference type="CDD" id="cd12381">
    <property type="entry name" value="RRM4_I_PABPs"/>
    <property type="match status" value="1"/>
</dbReference>
<dbReference type="FunFam" id="1.10.1900.10:FF:000001">
    <property type="entry name" value="Polyadenylate-binding protein"/>
    <property type="match status" value="1"/>
</dbReference>